<reference evidence="2 3" key="1">
    <citation type="journal article" date="2022" name="Nat. Genet.">
        <title>Improved pea reference genome and pan-genome highlight genomic features and evolutionary characteristics.</title>
        <authorList>
            <person name="Yang T."/>
            <person name="Liu R."/>
            <person name="Luo Y."/>
            <person name="Hu S."/>
            <person name="Wang D."/>
            <person name="Wang C."/>
            <person name="Pandey M.K."/>
            <person name="Ge S."/>
            <person name="Xu Q."/>
            <person name="Li N."/>
            <person name="Li G."/>
            <person name="Huang Y."/>
            <person name="Saxena R.K."/>
            <person name="Ji Y."/>
            <person name="Li M."/>
            <person name="Yan X."/>
            <person name="He Y."/>
            <person name="Liu Y."/>
            <person name="Wang X."/>
            <person name="Xiang C."/>
            <person name="Varshney R.K."/>
            <person name="Ding H."/>
            <person name="Gao S."/>
            <person name="Zong X."/>
        </authorList>
    </citation>
    <scope>NUCLEOTIDE SEQUENCE [LARGE SCALE GENOMIC DNA]</scope>
    <source>
        <strain evidence="2 3">cv. Zhongwan 6</strain>
    </source>
</reference>
<feature type="compositionally biased region" description="Polar residues" evidence="1">
    <location>
        <begin position="75"/>
        <end position="91"/>
    </location>
</feature>
<dbReference type="EMBL" id="JAMSHJ010000007">
    <property type="protein sequence ID" value="KAI5388391.1"/>
    <property type="molecule type" value="Genomic_DNA"/>
</dbReference>
<feature type="region of interest" description="Disordered" evidence="1">
    <location>
        <begin position="67"/>
        <end position="98"/>
    </location>
</feature>
<accession>A0A9D4VRM3</accession>
<feature type="compositionally biased region" description="Polar residues" evidence="1">
    <location>
        <begin position="1"/>
        <end position="34"/>
    </location>
</feature>
<protein>
    <submittedName>
        <fullName evidence="2">Uncharacterized protein</fullName>
    </submittedName>
</protein>
<evidence type="ECO:0000313" key="3">
    <source>
        <dbReference type="Proteomes" id="UP001058974"/>
    </source>
</evidence>
<comment type="caution">
    <text evidence="2">The sequence shown here is derived from an EMBL/GenBank/DDBJ whole genome shotgun (WGS) entry which is preliminary data.</text>
</comment>
<sequence>MAATPITLQAGSTTAAGGSSCLPSTTTTVDTNSDIEPGNFSGFSARPPHVNISSPNLQAGGEICAPPLHPPPYRPSTSVPASNSVTINEPISRNAELV</sequence>
<evidence type="ECO:0000256" key="1">
    <source>
        <dbReference type="SAM" id="MobiDB-lite"/>
    </source>
</evidence>
<dbReference type="Gramene" id="Psat07G0418400-T1">
    <property type="protein sequence ID" value="KAI5388391.1"/>
    <property type="gene ID" value="KIW84_074184"/>
</dbReference>
<dbReference type="Proteomes" id="UP001058974">
    <property type="component" value="Chromosome 7"/>
</dbReference>
<proteinExistence type="predicted"/>
<evidence type="ECO:0000313" key="2">
    <source>
        <dbReference type="EMBL" id="KAI5388391.1"/>
    </source>
</evidence>
<keyword evidence="3" id="KW-1185">Reference proteome</keyword>
<gene>
    <name evidence="2" type="ORF">KIW84_074184</name>
</gene>
<feature type="region of interest" description="Disordered" evidence="1">
    <location>
        <begin position="1"/>
        <end position="44"/>
    </location>
</feature>
<dbReference type="AlphaFoldDB" id="A0A9D4VRM3"/>
<name>A0A9D4VRM3_PEA</name>
<organism evidence="2 3">
    <name type="scientific">Pisum sativum</name>
    <name type="common">Garden pea</name>
    <name type="synonym">Lathyrus oleraceus</name>
    <dbReference type="NCBI Taxonomy" id="3888"/>
    <lineage>
        <taxon>Eukaryota</taxon>
        <taxon>Viridiplantae</taxon>
        <taxon>Streptophyta</taxon>
        <taxon>Embryophyta</taxon>
        <taxon>Tracheophyta</taxon>
        <taxon>Spermatophyta</taxon>
        <taxon>Magnoliopsida</taxon>
        <taxon>eudicotyledons</taxon>
        <taxon>Gunneridae</taxon>
        <taxon>Pentapetalae</taxon>
        <taxon>rosids</taxon>
        <taxon>fabids</taxon>
        <taxon>Fabales</taxon>
        <taxon>Fabaceae</taxon>
        <taxon>Papilionoideae</taxon>
        <taxon>50 kb inversion clade</taxon>
        <taxon>NPAAA clade</taxon>
        <taxon>Hologalegina</taxon>
        <taxon>IRL clade</taxon>
        <taxon>Fabeae</taxon>
        <taxon>Lathyrus</taxon>
    </lineage>
</organism>